<evidence type="ECO:0000256" key="2">
    <source>
        <dbReference type="ARBA" id="ARBA00012513"/>
    </source>
</evidence>
<dbReference type="EnsemblMetazoa" id="XM_022795774">
    <property type="protein sequence ID" value="XP_022651509"/>
    <property type="gene ID" value="LOC111246332"/>
</dbReference>
<dbReference type="GO" id="GO:0046872">
    <property type="term" value="F:metal ion binding"/>
    <property type="evidence" value="ECO:0007669"/>
    <property type="project" value="UniProtKB-KW"/>
</dbReference>
<comment type="similarity">
    <text evidence="1">Belongs to the protein kinase superfamily. TKL Ser/Thr protein kinase family. RAF subfamily.</text>
</comment>
<dbReference type="SUPFAM" id="SSF54236">
    <property type="entry name" value="Ubiquitin-like"/>
    <property type="match status" value="1"/>
</dbReference>
<feature type="compositionally biased region" description="Low complexity" evidence="11">
    <location>
        <begin position="697"/>
        <end position="714"/>
    </location>
</feature>
<dbReference type="GO" id="GO:0006950">
    <property type="term" value="P:response to stress"/>
    <property type="evidence" value="ECO:0007669"/>
    <property type="project" value="UniProtKB-ARBA"/>
</dbReference>
<feature type="binding site" evidence="10">
    <location>
        <position position="853"/>
    </location>
    <ligand>
        <name>ATP</name>
        <dbReference type="ChEBI" id="CHEBI:30616"/>
    </ligand>
</feature>
<dbReference type="SUPFAM" id="SSF57889">
    <property type="entry name" value="Cysteine-rich domain"/>
    <property type="match status" value="1"/>
</dbReference>
<dbReference type="EC" id="2.7.11.1" evidence="2"/>
<dbReference type="PROSITE" id="PS00108">
    <property type="entry name" value="PROTEIN_KINASE_ST"/>
    <property type="match status" value="1"/>
</dbReference>
<dbReference type="KEGG" id="vde:111246332"/>
<evidence type="ECO:0000256" key="5">
    <source>
        <dbReference type="ARBA" id="ARBA00022723"/>
    </source>
</evidence>
<dbReference type="InterPro" id="IPR017441">
    <property type="entry name" value="Protein_kinase_ATP_BS"/>
</dbReference>
<evidence type="ECO:0000256" key="10">
    <source>
        <dbReference type="PROSITE-ProRule" id="PRU10141"/>
    </source>
</evidence>
<dbReference type="FunCoup" id="A0A7M7JFZ0">
    <property type="interactions" value="1472"/>
</dbReference>
<dbReference type="InterPro" id="IPR029071">
    <property type="entry name" value="Ubiquitin-like_domsf"/>
</dbReference>
<feature type="compositionally biased region" description="Low complexity" evidence="11">
    <location>
        <begin position="724"/>
        <end position="734"/>
    </location>
</feature>
<feature type="region of interest" description="Disordered" evidence="11">
    <location>
        <begin position="656"/>
        <end position="816"/>
    </location>
</feature>
<dbReference type="SUPFAM" id="SSF56112">
    <property type="entry name" value="Protein kinase-like (PK-like)"/>
    <property type="match status" value="1"/>
</dbReference>
<feature type="compositionally biased region" description="Low complexity" evidence="11">
    <location>
        <begin position="549"/>
        <end position="558"/>
    </location>
</feature>
<dbReference type="PROSITE" id="PS50011">
    <property type="entry name" value="PROTEIN_KINASE_DOM"/>
    <property type="match status" value="1"/>
</dbReference>
<dbReference type="PANTHER" id="PTHR44329">
    <property type="entry name" value="SERINE/THREONINE-PROTEIN KINASE TNNI3K-RELATED"/>
    <property type="match status" value="1"/>
</dbReference>
<dbReference type="InterPro" id="IPR011009">
    <property type="entry name" value="Kinase-like_dom_sf"/>
</dbReference>
<dbReference type="FunFam" id="1.10.510.10:FF:000036">
    <property type="entry name" value="RAF proto-oncogene serine/threonine-protein kinase"/>
    <property type="match status" value="1"/>
</dbReference>
<dbReference type="Pfam" id="PF00130">
    <property type="entry name" value="C1_1"/>
    <property type="match status" value="1"/>
</dbReference>
<evidence type="ECO:0000313" key="15">
    <source>
        <dbReference type="EnsemblMetazoa" id="XP_022651508"/>
    </source>
</evidence>
<feature type="domain" description="Phorbol-ester/DAG-type" evidence="13">
    <location>
        <begin position="267"/>
        <end position="313"/>
    </location>
</feature>
<dbReference type="GeneID" id="111246332"/>
<dbReference type="PROSITE" id="PS00107">
    <property type="entry name" value="PROTEIN_KINASE_ATP"/>
    <property type="match status" value="1"/>
</dbReference>
<dbReference type="PROSITE" id="PS50081">
    <property type="entry name" value="ZF_DAG_PE_2"/>
    <property type="match status" value="1"/>
</dbReference>
<evidence type="ECO:0000259" key="14">
    <source>
        <dbReference type="PROSITE" id="PS50898"/>
    </source>
</evidence>
<feature type="compositionally biased region" description="Low complexity" evidence="11">
    <location>
        <begin position="669"/>
        <end position="679"/>
    </location>
</feature>
<dbReference type="PROSITE" id="PS00479">
    <property type="entry name" value="ZF_DAG_PE_1"/>
    <property type="match status" value="1"/>
</dbReference>
<dbReference type="InterPro" id="IPR000719">
    <property type="entry name" value="Prot_kinase_dom"/>
</dbReference>
<dbReference type="FunFam" id="3.30.200.20:FF:000024">
    <property type="entry name" value="B-Raf proto-oncogene serine/threonine-protein kinase"/>
    <property type="match status" value="1"/>
</dbReference>
<keyword evidence="16" id="KW-1185">Reference proteome</keyword>
<dbReference type="SMART" id="SM00455">
    <property type="entry name" value="RBD"/>
    <property type="match status" value="1"/>
</dbReference>
<keyword evidence="3" id="KW-0723">Serine/threonine-protein kinase</keyword>
<dbReference type="GO" id="GO:0004709">
    <property type="term" value="F:MAP kinase kinase kinase activity"/>
    <property type="evidence" value="ECO:0007669"/>
    <property type="project" value="TreeGrafter"/>
</dbReference>
<dbReference type="InterPro" id="IPR003116">
    <property type="entry name" value="RBD_dom"/>
</dbReference>
<feature type="compositionally biased region" description="Polar residues" evidence="11">
    <location>
        <begin position="742"/>
        <end position="759"/>
    </location>
</feature>
<dbReference type="OrthoDB" id="6494475at2759"/>
<dbReference type="Pfam" id="PF02196">
    <property type="entry name" value="RBD"/>
    <property type="match status" value="1"/>
</dbReference>
<dbReference type="GO" id="GO:0005524">
    <property type="term" value="F:ATP binding"/>
    <property type="evidence" value="ECO:0007669"/>
    <property type="project" value="UniProtKB-UniRule"/>
</dbReference>
<dbReference type="EnsemblMetazoa" id="XM_022795773">
    <property type="protein sequence ID" value="XP_022651508"/>
    <property type="gene ID" value="LOC111246332"/>
</dbReference>
<reference evidence="15" key="1">
    <citation type="submission" date="2021-01" db="UniProtKB">
        <authorList>
            <consortium name="EnsemblMetazoa"/>
        </authorList>
    </citation>
    <scope>IDENTIFICATION</scope>
</reference>
<evidence type="ECO:0000259" key="13">
    <source>
        <dbReference type="PROSITE" id="PS50081"/>
    </source>
</evidence>
<dbReference type="PANTHER" id="PTHR44329:SF262">
    <property type="entry name" value="RAF HOMOLOG SERINE_THREONINE-PROTEIN KINASE RAF"/>
    <property type="match status" value="1"/>
</dbReference>
<dbReference type="InterPro" id="IPR046349">
    <property type="entry name" value="C1-like_sf"/>
</dbReference>
<dbReference type="Gene3D" id="3.30.60.20">
    <property type="match status" value="1"/>
</dbReference>
<evidence type="ECO:0000256" key="8">
    <source>
        <dbReference type="ARBA" id="ARBA00022833"/>
    </source>
</evidence>
<dbReference type="PROSITE" id="PS50898">
    <property type="entry name" value="RBD"/>
    <property type="match status" value="1"/>
</dbReference>
<dbReference type="OMA" id="STACCNC"/>
<dbReference type="RefSeq" id="XP_022651507.1">
    <property type="nucleotide sequence ID" value="XM_022795772.1"/>
</dbReference>
<dbReference type="CDD" id="cd01816">
    <property type="entry name" value="RBD_RAF"/>
    <property type="match status" value="1"/>
</dbReference>
<feature type="region of interest" description="Disordered" evidence="11">
    <location>
        <begin position="97"/>
        <end position="123"/>
    </location>
</feature>
<dbReference type="InterPro" id="IPR051681">
    <property type="entry name" value="Ser/Thr_Kinases-Pseudokinases"/>
</dbReference>
<sequence>MASVVNGTPIPTNDDLVHGELKNIRNMIRLTQTNLEMLNQRFSGYQHPPSIYLQEYEYLTSRLDDFQSREQELLDALGDPSTGSSSTATAIGASVTSSIGTSSTGYSTASGGTGSSSSTASATALSSTSGANSAVMGSSSAFNGNQSPDDTNFAAALLEGGVANSIGGRGGATSGDGGAPRSPMRSVVRIELPNAQHTTVQVRPGQTVVEALAKAMKRRKLSPEMCLAYKADSGELVDWDTDMGALGGDAELSVRIRDKFPVTTSISHNYVRKTFFSLAFCECCRKLLFHGFRCQTCGYRFHPRCADSVPALCQPLRVDQQYYKHLLAMQDGVEPPPAHYKPFIEEASSPRAIPGGGAGRGGDPHEGAAGAPLTAQRERSTSAPNVSYNMVNQDFSADLSKYKSQVYSSPENSPPIAPRGLASAFATSTWSDTISSAFRGHHHSNSQHSSTSSRKPNNSNKHHSVHLNSPQQQQQQASSLHSNCSCVCTSATATGNNNITCTGNCTTSTACCNCCCGCSNNGSSSSSSHSHNSNINICSTNHNNGNNNYNLNGSNSASRATSVAEHSGIPKQCLNDPSSSAQLHPSVAGGGTTIAPTQAPMSSTQPTQSSVSGGGIKELVMTSLRNGGSNITKIAGGSSSGSNFAYNSLMVGRNSGLTTGSLRQHNRKSGTSSSFGRRTGLQRRNNSSASHNDVPLNSHSNNSRYNNSRSNNNSGKTGGTWQLGFSSIGSGSQSSRHHLNHSNHQQQATTLHSSYSVNRGSGLVPPRCSQVSSASPTRTQSAQGSPTSSHKTPRPRARSADESSKKAVNQKSTRESIEDWEILPEEILTGPRIGSGSFGTVYRGHWHGHVALKKLNVTNPTPAQLQAFKNEVSVLRKTRHVSIILFMGCVSRPQLTIVTQWCEGSSLYKHLHVLETKFEMLQVIDIARQTAQGMDYLHAKNIIHRDLKSNNIFLHDDLTVKIGDFGLATVKARWSGSSPFSQPTGSILWMAPEVIRMKDPAPYSFQSDVYAFGIVLYELETQQLPYSNINNKDQILFMVGNGFLKPDMAHVRKDAPKALVRLTEDCIKFCRDDRPLFRQILASLESLMRSLPKIHRSTSEPTLNRTHLQSEDFLFACASPKTPSQFGNQPSFTFFSATGNF</sequence>
<dbReference type="Gene3D" id="3.10.20.90">
    <property type="entry name" value="Phosphatidylinositol 3-kinase Catalytic Subunit, Chain A, domain 1"/>
    <property type="match status" value="1"/>
</dbReference>
<dbReference type="Proteomes" id="UP000594260">
    <property type="component" value="Unplaced"/>
</dbReference>
<dbReference type="SMART" id="SM00220">
    <property type="entry name" value="S_TKc"/>
    <property type="match status" value="1"/>
</dbReference>
<keyword evidence="5" id="KW-0479">Metal-binding</keyword>
<dbReference type="InterPro" id="IPR001245">
    <property type="entry name" value="Ser-Thr/Tyr_kinase_cat_dom"/>
</dbReference>
<feature type="region of interest" description="Disordered" evidence="11">
    <location>
        <begin position="437"/>
        <end position="474"/>
    </location>
</feature>
<protein>
    <recommendedName>
        <fullName evidence="2">non-specific serine/threonine protein kinase</fullName>
        <ecNumber evidence="2">2.7.11.1</ecNumber>
    </recommendedName>
</protein>
<dbReference type="Pfam" id="PF07714">
    <property type="entry name" value="PK_Tyr_Ser-Thr"/>
    <property type="match status" value="1"/>
</dbReference>
<keyword evidence="4" id="KW-0808">Transferase</keyword>
<evidence type="ECO:0000256" key="7">
    <source>
        <dbReference type="ARBA" id="ARBA00022777"/>
    </source>
</evidence>
<evidence type="ECO:0000256" key="9">
    <source>
        <dbReference type="ARBA" id="ARBA00022840"/>
    </source>
</evidence>
<evidence type="ECO:0000259" key="12">
    <source>
        <dbReference type="PROSITE" id="PS50011"/>
    </source>
</evidence>
<dbReference type="Gene3D" id="3.30.200.20">
    <property type="entry name" value="Phosphorylase Kinase, domain 1"/>
    <property type="match status" value="1"/>
</dbReference>
<evidence type="ECO:0000256" key="4">
    <source>
        <dbReference type="ARBA" id="ARBA00022679"/>
    </source>
</evidence>
<keyword evidence="6 10" id="KW-0547">Nucleotide-binding</keyword>
<proteinExistence type="inferred from homology"/>
<organism evidence="15 16">
    <name type="scientific">Varroa destructor</name>
    <name type="common">Honeybee mite</name>
    <dbReference type="NCBI Taxonomy" id="109461"/>
    <lineage>
        <taxon>Eukaryota</taxon>
        <taxon>Metazoa</taxon>
        <taxon>Ecdysozoa</taxon>
        <taxon>Arthropoda</taxon>
        <taxon>Chelicerata</taxon>
        <taxon>Arachnida</taxon>
        <taxon>Acari</taxon>
        <taxon>Parasitiformes</taxon>
        <taxon>Mesostigmata</taxon>
        <taxon>Gamasina</taxon>
        <taxon>Dermanyssoidea</taxon>
        <taxon>Varroidae</taxon>
        <taxon>Varroa</taxon>
    </lineage>
</organism>
<dbReference type="RefSeq" id="XP_022651508.1">
    <property type="nucleotide sequence ID" value="XM_022795773.1"/>
</dbReference>
<dbReference type="SMART" id="SM00109">
    <property type="entry name" value="C1"/>
    <property type="match status" value="1"/>
</dbReference>
<dbReference type="CDD" id="cd20811">
    <property type="entry name" value="C1_Raf"/>
    <property type="match status" value="1"/>
</dbReference>
<dbReference type="InterPro" id="IPR002219">
    <property type="entry name" value="PKC_DAG/PE"/>
</dbReference>
<keyword evidence="7" id="KW-0418">Kinase</keyword>
<dbReference type="CDD" id="cd14062">
    <property type="entry name" value="STKc_Raf"/>
    <property type="match status" value="1"/>
</dbReference>
<keyword evidence="8" id="KW-0862">Zinc</keyword>
<dbReference type="Gene3D" id="1.10.510.10">
    <property type="entry name" value="Transferase(Phosphotransferase) domain 1"/>
    <property type="match status" value="1"/>
</dbReference>
<accession>A0A7M7JFZ0</accession>
<evidence type="ECO:0000256" key="3">
    <source>
        <dbReference type="ARBA" id="ARBA00022527"/>
    </source>
</evidence>
<evidence type="ECO:0000256" key="1">
    <source>
        <dbReference type="ARBA" id="ARBA00010507"/>
    </source>
</evidence>
<dbReference type="InterPro" id="IPR008271">
    <property type="entry name" value="Ser/Thr_kinase_AS"/>
</dbReference>
<feature type="region of interest" description="Disordered" evidence="11">
    <location>
        <begin position="349"/>
        <end position="388"/>
    </location>
</feature>
<keyword evidence="9 10" id="KW-0067">ATP-binding</keyword>
<evidence type="ECO:0000313" key="16">
    <source>
        <dbReference type="Proteomes" id="UP000594260"/>
    </source>
</evidence>
<dbReference type="InParanoid" id="A0A7M7JFZ0"/>
<dbReference type="AlphaFoldDB" id="A0A7M7JFZ0"/>
<feature type="compositionally biased region" description="Polar residues" evidence="11">
    <location>
        <begin position="682"/>
        <end position="691"/>
    </location>
</feature>
<dbReference type="RefSeq" id="XP_022651509.1">
    <property type="nucleotide sequence ID" value="XM_022795774.1"/>
</dbReference>
<evidence type="ECO:0000256" key="6">
    <source>
        <dbReference type="ARBA" id="ARBA00022741"/>
    </source>
</evidence>
<feature type="compositionally biased region" description="Polar residues" evidence="11">
    <location>
        <begin position="769"/>
        <end position="790"/>
    </location>
</feature>
<name>A0A7M7JFZ0_VARDE</name>
<feature type="region of interest" description="Disordered" evidence="11">
    <location>
        <begin position="549"/>
        <end position="613"/>
    </location>
</feature>
<evidence type="ECO:0000256" key="11">
    <source>
        <dbReference type="SAM" id="MobiDB-lite"/>
    </source>
</evidence>
<feature type="domain" description="Protein kinase" evidence="12">
    <location>
        <begin position="827"/>
        <end position="1088"/>
    </location>
</feature>
<feature type="compositionally biased region" description="Polar residues" evidence="11">
    <location>
        <begin position="594"/>
        <end position="611"/>
    </location>
</feature>
<feature type="domain" description="RBD" evidence="14">
    <location>
        <begin position="186"/>
        <end position="257"/>
    </location>
</feature>
<dbReference type="EnsemblMetazoa" id="XM_022795772">
    <property type="protein sequence ID" value="XP_022651507"/>
    <property type="gene ID" value="LOC111246332"/>
</dbReference>